<protein>
    <submittedName>
        <fullName evidence="1">Uncharacterized protein</fullName>
    </submittedName>
</protein>
<comment type="caution">
    <text evidence="1">The sequence shown here is derived from an EMBL/GenBank/DDBJ whole genome shotgun (WGS) entry which is preliminary data.</text>
</comment>
<dbReference type="EMBL" id="CAKLBY020000302">
    <property type="protein sequence ID" value="CAK7943458.1"/>
    <property type="molecule type" value="Genomic_DNA"/>
</dbReference>
<sequence length="44" mass="4950">MFEKKSTKTQEDKTTETVVTAVYEGNRKHDADGEFDSVEALKGE</sequence>
<evidence type="ECO:0000313" key="2">
    <source>
        <dbReference type="Proteomes" id="UP001162060"/>
    </source>
</evidence>
<name>A0AAV1VBQ0_9STRA</name>
<evidence type="ECO:0000313" key="1">
    <source>
        <dbReference type="EMBL" id="CAK7943458.1"/>
    </source>
</evidence>
<dbReference type="AlphaFoldDB" id="A0AAV1VBQ0"/>
<accession>A0AAV1VBQ0</accession>
<dbReference type="Proteomes" id="UP001162060">
    <property type="component" value="Unassembled WGS sequence"/>
</dbReference>
<reference evidence="1" key="1">
    <citation type="submission" date="2024-01" db="EMBL/GenBank/DDBJ databases">
        <authorList>
            <person name="Webb A."/>
        </authorList>
    </citation>
    <scope>NUCLEOTIDE SEQUENCE</scope>
    <source>
        <strain evidence="1">Pm1</strain>
    </source>
</reference>
<organism evidence="1 2">
    <name type="scientific">Peronospora matthiolae</name>
    <dbReference type="NCBI Taxonomy" id="2874970"/>
    <lineage>
        <taxon>Eukaryota</taxon>
        <taxon>Sar</taxon>
        <taxon>Stramenopiles</taxon>
        <taxon>Oomycota</taxon>
        <taxon>Peronosporomycetes</taxon>
        <taxon>Peronosporales</taxon>
        <taxon>Peronosporaceae</taxon>
        <taxon>Peronospora</taxon>
    </lineage>
</organism>
<proteinExistence type="predicted"/>
<gene>
    <name evidence="1" type="ORF">PM001_LOCUS28608</name>
</gene>